<dbReference type="GO" id="GO:0005975">
    <property type="term" value="P:carbohydrate metabolic process"/>
    <property type="evidence" value="ECO:0007669"/>
    <property type="project" value="InterPro"/>
</dbReference>
<evidence type="ECO:0000256" key="5">
    <source>
        <dbReference type="ARBA" id="ARBA00022801"/>
    </source>
</evidence>
<dbReference type="PRINTS" id="PR00132">
    <property type="entry name" value="GLHYDRLASE2"/>
</dbReference>
<gene>
    <name evidence="11" type="ORF">CYNAS_LOCUS5137</name>
</gene>
<evidence type="ECO:0000256" key="3">
    <source>
        <dbReference type="ARBA" id="ARBA00012761"/>
    </source>
</evidence>
<accession>A0AA36GFY6</accession>
<sequence length="763" mass="88815">MGYVSAFTELLFCNTFEVIGEIYYFRSRTNSSLWFHNFYRILLRESRSQYHLLVWYNLVTVVMDKRSHLLFYLSIVQQPRVRPSHSSYLRTIANLLFYNVFCLNGANCLKRYGHGSYNCENSATSNEYFEMKSNTAFFHYSGNLRVIFIIIITILFVQKNELRMAESLDGLWTFVREPKNGNDIGLRNAWYAQDLKRFKNATIMPVPAAYNDMSANSQLRDHVGWVWYQTTVIIPERDMGHHIAIRFGSVNYFAKVFFNSKEVGSHIGGHLPFEFNVTQLALFGRENKITVAVNNTLSWSTIPQGDFNYMRDTTRTIGGQNISRTPDGAFTNTGNFDFFNYAGILRPVYLLKLPQSHIVDIRILAEHMGSFSYEVILSQNKSDEDVFVRMYDPDGNIVYSARGLERKGALSTVRPWWPRGMGDPDLYTLEVELTVPLEQRSLDVYRQKFGFRTVGWTKRQILINDKPFYCIGFGMHEDFEIHGRGYNQVVMTKDLNLLEWMNGNCYRTSHYPYAEERMEENDRRGIAVISETAGVGLKGFSKANNLLHMKMLEELIERDKSHPSVIMWSLANEPKTDKKESRAYFKNLADYAHALDKTRPITIVYGPTKYDNDQTPDLVDVIGVNRYYGWYIDMGHLDWVNQSVYWDISLWAEKYKRPVIVMEYGADSLPGLNQEPSVDFSEQYQNDLIKEVHHAFDALRKEHRLAGEMIWNFADFMTAMTTTRVVGNHKGVFTRTRQAKMAAYTLKDRYRSLFDQTNLETWK</sequence>
<dbReference type="SUPFAM" id="SSF51445">
    <property type="entry name" value="(Trans)glycosidases"/>
    <property type="match status" value="1"/>
</dbReference>
<proteinExistence type="inferred from homology"/>
<feature type="domain" description="Glycoside hydrolase family 2 immunoglobulin-like beta-sandwich" evidence="8">
    <location>
        <begin position="378"/>
        <end position="452"/>
    </location>
</feature>
<evidence type="ECO:0000259" key="10">
    <source>
        <dbReference type="Pfam" id="PF02837"/>
    </source>
</evidence>
<dbReference type="AlphaFoldDB" id="A0AA36GFY6"/>
<dbReference type="InterPro" id="IPR013783">
    <property type="entry name" value="Ig-like_fold"/>
</dbReference>
<keyword evidence="12" id="KW-1185">Reference proteome</keyword>
<keyword evidence="7" id="KW-1133">Transmembrane helix</keyword>
<feature type="domain" description="Glycoside hydrolase family 2 catalytic" evidence="9">
    <location>
        <begin position="457"/>
        <end position="752"/>
    </location>
</feature>
<comment type="similarity">
    <text evidence="2">Belongs to the glycosyl hydrolase 2 family.</text>
</comment>
<dbReference type="NCBIfam" id="NF007538">
    <property type="entry name" value="PRK10150.1"/>
    <property type="match status" value="1"/>
</dbReference>
<evidence type="ECO:0000313" key="11">
    <source>
        <dbReference type="EMBL" id="CAJ0593154.1"/>
    </source>
</evidence>
<dbReference type="GO" id="GO:0005615">
    <property type="term" value="C:extracellular space"/>
    <property type="evidence" value="ECO:0007669"/>
    <property type="project" value="TreeGrafter"/>
</dbReference>
<dbReference type="FunFam" id="2.60.120.260:FF:000198">
    <property type="entry name" value="Beta-glucuronidase"/>
    <property type="match status" value="1"/>
</dbReference>
<comment type="caution">
    <text evidence="11">The sequence shown here is derived from an EMBL/GenBank/DDBJ whole genome shotgun (WGS) entry which is preliminary data.</text>
</comment>
<dbReference type="InterPro" id="IPR006104">
    <property type="entry name" value="Glyco_hydro_2_N"/>
</dbReference>
<dbReference type="GO" id="GO:0030246">
    <property type="term" value="F:carbohydrate binding"/>
    <property type="evidence" value="ECO:0007669"/>
    <property type="project" value="TreeGrafter"/>
</dbReference>
<dbReference type="Gene3D" id="3.20.20.80">
    <property type="entry name" value="Glycosidases"/>
    <property type="match status" value="1"/>
</dbReference>
<dbReference type="Gene3D" id="2.60.40.10">
    <property type="entry name" value="Immunoglobulins"/>
    <property type="match status" value="1"/>
</dbReference>
<dbReference type="SUPFAM" id="SSF49303">
    <property type="entry name" value="beta-Galactosidase/glucuronidase domain"/>
    <property type="match status" value="1"/>
</dbReference>
<evidence type="ECO:0000313" key="12">
    <source>
        <dbReference type="Proteomes" id="UP001176961"/>
    </source>
</evidence>
<feature type="transmembrane region" description="Helical" evidence="7">
    <location>
        <begin position="137"/>
        <end position="157"/>
    </location>
</feature>
<dbReference type="Pfam" id="PF00703">
    <property type="entry name" value="Glyco_hydro_2"/>
    <property type="match status" value="1"/>
</dbReference>
<evidence type="ECO:0000256" key="4">
    <source>
        <dbReference type="ARBA" id="ARBA00016205"/>
    </source>
</evidence>
<feature type="domain" description="Glycosyl hydrolases family 2 sugar binding" evidence="10">
    <location>
        <begin position="166"/>
        <end position="354"/>
    </location>
</feature>
<dbReference type="Pfam" id="PF02837">
    <property type="entry name" value="Glyco_hydro_2_N"/>
    <property type="match status" value="1"/>
</dbReference>
<evidence type="ECO:0000259" key="9">
    <source>
        <dbReference type="Pfam" id="PF02836"/>
    </source>
</evidence>
<dbReference type="FunFam" id="3.20.20.80:FF:000080">
    <property type="entry name" value="Beta-glucuronidase UidA"/>
    <property type="match status" value="1"/>
</dbReference>
<reference evidence="11" key="1">
    <citation type="submission" date="2023-07" db="EMBL/GenBank/DDBJ databases">
        <authorList>
            <consortium name="CYATHOMIX"/>
        </authorList>
    </citation>
    <scope>NUCLEOTIDE SEQUENCE</scope>
    <source>
        <strain evidence="11">N/A</strain>
    </source>
</reference>
<evidence type="ECO:0000256" key="2">
    <source>
        <dbReference type="ARBA" id="ARBA00007401"/>
    </source>
</evidence>
<dbReference type="GO" id="GO:0004566">
    <property type="term" value="F:beta-glucuronidase activity"/>
    <property type="evidence" value="ECO:0007669"/>
    <property type="project" value="UniProtKB-EC"/>
</dbReference>
<dbReference type="InterPro" id="IPR017853">
    <property type="entry name" value="GH"/>
</dbReference>
<dbReference type="Gene3D" id="2.60.120.260">
    <property type="entry name" value="Galactose-binding domain-like"/>
    <property type="match status" value="1"/>
</dbReference>
<dbReference type="InterPro" id="IPR006103">
    <property type="entry name" value="Glyco_hydro_2_cat"/>
</dbReference>
<dbReference type="InterPro" id="IPR006102">
    <property type="entry name" value="Ig-like_GH2"/>
</dbReference>
<dbReference type="PANTHER" id="PTHR10066">
    <property type="entry name" value="BETA-GLUCURONIDASE"/>
    <property type="match status" value="1"/>
</dbReference>
<keyword evidence="7" id="KW-0472">Membrane</keyword>
<dbReference type="InterPro" id="IPR036156">
    <property type="entry name" value="Beta-gal/glucu_dom_sf"/>
</dbReference>
<dbReference type="InterPro" id="IPR008979">
    <property type="entry name" value="Galactose-bd-like_sf"/>
</dbReference>
<dbReference type="Pfam" id="PF02836">
    <property type="entry name" value="Glyco_hydro_2_C"/>
    <property type="match status" value="1"/>
</dbReference>
<dbReference type="InterPro" id="IPR006101">
    <property type="entry name" value="Glyco_hydro_2"/>
</dbReference>
<protein>
    <recommendedName>
        <fullName evidence="4">Beta-glucuronidase</fullName>
        <ecNumber evidence="3">3.2.1.31</ecNumber>
    </recommendedName>
</protein>
<dbReference type="SUPFAM" id="SSF49785">
    <property type="entry name" value="Galactose-binding domain-like"/>
    <property type="match status" value="1"/>
</dbReference>
<keyword evidence="5" id="KW-0378">Hydrolase</keyword>
<evidence type="ECO:0000256" key="7">
    <source>
        <dbReference type="SAM" id="Phobius"/>
    </source>
</evidence>
<name>A0AA36GFY6_CYLNA</name>
<comment type="function">
    <text evidence="1">Plays an important role in the degradation of dermatan and keratan sulfates.</text>
</comment>
<dbReference type="PANTHER" id="PTHR10066:SF67">
    <property type="entry name" value="BETA-GLUCURONIDASE"/>
    <property type="match status" value="1"/>
</dbReference>
<evidence type="ECO:0000256" key="1">
    <source>
        <dbReference type="ARBA" id="ARBA00003025"/>
    </source>
</evidence>
<keyword evidence="7" id="KW-0812">Transmembrane</keyword>
<evidence type="ECO:0000259" key="8">
    <source>
        <dbReference type="Pfam" id="PF00703"/>
    </source>
</evidence>
<organism evidence="11 12">
    <name type="scientific">Cylicocyclus nassatus</name>
    <name type="common">Nematode worm</name>
    <dbReference type="NCBI Taxonomy" id="53992"/>
    <lineage>
        <taxon>Eukaryota</taxon>
        <taxon>Metazoa</taxon>
        <taxon>Ecdysozoa</taxon>
        <taxon>Nematoda</taxon>
        <taxon>Chromadorea</taxon>
        <taxon>Rhabditida</taxon>
        <taxon>Rhabditina</taxon>
        <taxon>Rhabditomorpha</taxon>
        <taxon>Strongyloidea</taxon>
        <taxon>Strongylidae</taxon>
        <taxon>Cylicocyclus</taxon>
    </lineage>
</organism>
<keyword evidence="6" id="KW-0326">Glycosidase</keyword>
<dbReference type="EC" id="3.2.1.31" evidence="3"/>
<dbReference type="Proteomes" id="UP001176961">
    <property type="component" value="Unassembled WGS sequence"/>
</dbReference>
<dbReference type="EMBL" id="CATQJL010000112">
    <property type="protein sequence ID" value="CAJ0593154.1"/>
    <property type="molecule type" value="Genomic_DNA"/>
</dbReference>
<evidence type="ECO:0000256" key="6">
    <source>
        <dbReference type="ARBA" id="ARBA00023295"/>
    </source>
</evidence>
<dbReference type="GO" id="GO:0019391">
    <property type="term" value="P:glucuronoside catabolic process"/>
    <property type="evidence" value="ECO:0007669"/>
    <property type="project" value="TreeGrafter"/>
</dbReference>